<protein>
    <submittedName>
        <fullName evidence="2">Uncharacterized protein</fullName>
    </submittedName>
</protein>
<feature type="compositionally biased region" description="Polar residues" evidence="1">
    <location>
        <begin position="207"/>
        <end position="220"/>
    </location>
</feature>
<accession>A0AA35XCG8</accession>
<name>A0AA35XCG8_GEOBA</name>
<evidence type="ECO:0000313" key="3">
    <source>
        <dbReference type="Proteomes" id="UP001174909"/>
    </source>
</evidence>
<feature type="compositionally biased region" description="Low complexity" evidence="1">
    <location>
        <begin position="165"/>
        <end position="174"/>
    </location>
</feature>
<comment type="caution">
    <text evidence="2">The sequence shown here is derived from an EMBL/GenBank/DDBJ whole genome shotgun (WGS) entry which is preliminary data.</text>
</comment>
<feature type="region of interest" description="Disordered" evidence="1">
    <location>
        <begin position="196"/>
        <end position="225"/>
    </location>
</feature>
<reference evidence="2" key="1">
    <citation type="submission" date="2023-03" db="EMBL/GenBank/DDBJ databases">
        <authorList>
            <person name="Steffen K."/>
            <person name="Cardenas P."/>
        </authorList>
    </citation>
    <scope>NUCLEOTIDE SEQUENCE</scope>
</reference>
<sequence>MRAELIFCPRNTLFWCKGRVFNDIMRLKSCAPKHTYYNTRACGSAVGRMAVADHADSVAESSEETLLTPDDTESVYLDLFPARNRSYYLALNLRLPKDVVEDIHVAHKKPGHRLRRVVEEVLSRGSSATWRDIVDALRHPEVNMSPLANTIEARFPDPEQPIPESPSVEEPVASETEKTCQPALPTSLTLATLSSLGTVPSDKQKSTDASTTVQSSNQPATGRVAVHHGRSKYGVKRIIRELEKGFECLKDSVGECIRKRNVDVSDVLDALTSLGADDNDHHKMFLERNLDDLVKAADNSTLFEKMKSHWNYLDPSLLDHLVGELDLDEVKGQMKKYKCDLQQFKSETPLALFCQTQPEKAVKPSRAFREMVADFKWPKNRYRVTLEVVEQFQQEYASHYSLHQCAMMVQKSFPRSSLY</sequence>
<evidence type="ECO:0000313" key="2">
    <source>
        <dbReference type="EMBL" id="CAI8045762.1"/>
    </source>
</evidence>
<dbReference type="AlphaFoldDB" id="A0AA35XCG8"/>
<feature type="region of interest" description="Disordered" evidence="1">
    <location>
        <begin position="155"/>
        <end position="174"/>
    </location>
</feature>
<evidence type="ECO:0000256" key="1">
    <source>
        <dbReference type="SAM" id="MobiDB-lite"/>
    </source>
</evidence>
<dbReference type="Proteomes" id="UP001174909">
    <property type="component" value="Unassembled WGS sequence"/>
</dbReference>
<gene>
    <name evidence="2" type="ORF">GBAR_LOCUS25314</name>
</gene>
<dbReference type="EMBL" id="CASHTH010003505">
    <property type="protein sequence ID" value="CAI8045762.1"/>
    <property type="molecule type" value="Genomic_DNA"/>
</dbReference>
<proteinExistence type="predicted"/>
<organism evidence="2 3">
    <name type="scientific">Geodia barretti</name>
    <name type="common">Barrett's horny sponge</name>
    <dbReference type="NCBI Taxonomy" id="519541"/>
    <lineage>
        <taxon>Eukaryota</taxon>
        <taxon>Metazoa</taxon>
        <taxon>Porifera</taxon>
        <taxon>Demospongiae</taxon>
        <taxon>Heteroscleromorpha</taxon>
        <taxon>Tetractinellida</taxon>
        <taxon>Astrophorina</taxon>
        <taxon>Geodiidae</taxon>
        <taxon>Geodia</taxon>
    </lineage>
</organism>
<keyword evidence="3" id="KW-1185">Reference proteome</keyword>